<evidence type="ECO:0000259" key="1">
    <source>
        <dbReference type="Pfam" id="PF07238"/>
    </source>
</evidence>
<evidence type="ECO:0000313" key="3">
    <source>
        <dbReference type="Proteomes" id="UP000295707"/>
    </source>
</evidence>
<organism evidence="2 3">
    <name type="scientific">Thiogranum longum</name>
    <dbReference type="NCBI Taxonomy" id="1537524"/>
    <lineage>
        <taxon>Bacteria</taxon>
        <taxon>Pseudomonadati</taxon>
        <taxon>Pseudomonadota</taxon>
        <taxon>Gammaproteobacteria</taxon>
        <taxon>Chromatiales</taxon>
        <taxon>Ectothiorhodospiraceae</taxon>
        <taxon>Thiogranum</taxon>
    </lineage>
</organism>
<dbReference type="Proteomes" id="UP000295707">
    <property type="component" value="Unassembled WGS sequence"/>
</dbReference>
<reference evidence="2 3" key="1">
    <citation type="submission" date="2019-03" db="EMBL/GenBank/DDBJ databases">
        <title>Genomic Encyclopedia of Type Strains, Phase IV (KMG-IV): sequencing the most valuable type-strain genomes for metagenomic binning, comparative biology and taxonomic classification.</title>
        <authorList>
            <person name="Goeker M."/>
        </authorList>
    </citation>
    <scope>NUCLEOTIDE SEQUENCE [LARGE SCALE GENOMIC DNA]</scope>
    <source>
        <strain evidence="2 3">DSM 19610</strain>
    </source>
</reference>
<comment type="caution">
    <text evidence="2">The sequence shown here is derived from an EMBL/GenBank/DDBJ whole genome shotgun (WGS) entry which is preliminary data.</text>
</comment>
<dbReference type="RefSeq" id="WP_132971822.1">
    <property type="nucleotide sequence ID" value="NZ_SMFX01000001.1"/>
</dbReference>
<gene>
    <name evidence="2" type="ORF">DFR30_1247</name>
</gene>
<dbReference type="OrthoDB" id="5784740at2"/>
<proteinExistence type="predicted"/>
<dbReference type="SUPFAM" id="SSF141371">
    <property type="entry name" value="PilZ domain-like"/>
    <property type="match status" value="1"/>
</dbReference>
<dbReference type="Gene3D" id="2.40.10.220">
    <property type="entry name" value="predicted glycosyltransferase like domains"/>
    <property type="match status" value="1"/>
</dbReference>
<dbReference type="Pfam" id="PF07238">
    <property type="entry name" value="PilZ"/>
    <property type="match status" value="1"/>
</dbReference>
<dbReference type="GO" id="GO:0035438">
    <property type="term" value="F:cyclic-di-GMP binding"/>
    <property type="evidence" value="ECO:0007669"/>
    <property type="project" value="InterPro"/>
</dbReference>
<name>A0A4R1H9L1_9GAMM</name>
<accession>A0A4R1H9L1</accession>
<dbReference type="InterPro" id="IPR009875">
    <property type="entry name" value="PilZ_domain"/>
</dbReference>
<evidence type="ECO:0000313" key="2">
    <source>
        <dbReference type="EMBL" id="TCK17988.1"/>
    </source>
</evidence>
<keyword evidence="3" id="KW-1185">Reference proteome</keyword>
<sequence>MEHRYSKRVDAQLNVLLYSNGVPVAVGKTRNISASGVFVETIYQQQHGNRSMDIEFLPGNGAGTDKYYVKGMIVHSEPDGVGLMIEDFDPDERFQLQTAHTT</sequence>
<dbReference type="AlphaFoldDB" id="A0A4R1H9L1"/>
<dbReference type="EMBL" id="SMFX01000001">
    <property type="protein sequence ID" value="TCK17988.1"/>
    <property type="molecule type" value="Genomic_DNA"/>
</dbReference>
<protein>
    <submittedName>
        <fullName evidence="2">PilZ domain-containing protein</fullName>
    </submittedName>
</protein>
<feature type="domain" description="PilZ" evidence="1">
    <location>
        <begin position="3"/>
        <end position="97"/>
    </location>
</feature>